<dbReference type="InterPro" id="IPR045851">
    <property type="entry name" value="AMP-bd_C_sf"/>
</dbReference>
<dbReference type="InterPro" id="IPR010071">
    <property type="entry name" value="AA_adenyl_dom"/>
</dbReference>
<dbReference type="InterPro" id="IPR029063">
    <property type="entry name" value="SAM-dependent_MTases_sf"/>
</dbReference>
<keyword evidence="2" id="KW-0596">Phosphopantetheine</keyword>
<dbReference type="GO" id="GO:0016874">
    <property type="term" value="F:ligase activity"/>
    <property type="evidence" value="ECO:0007669"/>
    <property type="project" value="UniProtKB-KW"/>
</dbReference>
<evidence type="ECO:0000256" key="3">
    <source>
        <dbReference type="ARBA" id="ARBA00022553"/>
    </source>
</evidence>
<keyword evidence="4" id="KW-0436">Ligase</keyword>
<dbReference type="SUPFAM" id="SSF47336">
    <property type="entry name" value="ACP-like"/>
    <property type="match status" value="1"/>
</dbReference>
<dbReference type="PROSITE" id="PS00455">
    <property type="entry name" value="AMP_BINDING"/>
    <property type="match status" value="1"/>
</dbReference>
<sequence length="1427" mass="162404">MNMKENIMRVLPLTSIQRAYLMGRDDMFENNGISTHVYYEIVTKLSPEKFSKSFNKIIKKQSMFRAVFDKNKACQSILDEVPYYEIVVDDWEGKSETEIVELTKEKRERMSHTVFDVENWPLFEINYSKISKDEFCAFISFDLLIVDGKSLADLAGLIMDDNEGVDILSSKNMEFEDFIFAKEEEKKNKRYEVSQKYWGEMLKDIADAPNIIDFDAASNENLHFRRLEYFVDMDHWSQIKNKLNEHKISPSMGALAAYCAVMGYWSNQEKFTINSPIMSYFKRKKEYAEVLGDFTEALLVPAEKYNMNEEFISYTKRISNSFVNSYKHNAFDGIDVMNLLRNNRGERVVMPVVFTSMLVKEKSFLNMERFGKVQYGVSQTPQVYLDCQLMEREGRLSITWDYVDKLFDEKKISRMFSQFVDIIKRLNSDDIIVNDILSVDDEEKQKLIAYNSTYVERSKMNIGELLGKSFTDFRDKIAVSDEEKRLTYGELDKLSTRVAAMMKENGIGNQQRVGIVCDRAVETIVNIIAVIKIGATYVPIEPHYPDKRKEYIYINSNCVFLLDKGSIDKTTTDAFTVGEYANTDDDAYVIYTSGSTGTPKGVVISNDAVCNTVENINSKFGVQQTDTLLGISSFGFDLSVYDVLGALACGAELRICENPKDIRSIRKCMDNGKITVWNSVPAIMELLLNSLNDGYVNTDLRLVLLSGDWIPLDQPKHILKHFPNALVVSLGGATEGSIWSIYYPIVDSMDDFRSVPYGYPMENQQMYILDNNLQQVPYGVEGEIYIGGRGVAKCYENDEERTNLAYLNHPLFGRIYKTGDFGAMNPAGYMEFRGRKDTQVKIRGYRIELAEIERAVAGIENISNAVTDVYINSSGTKSLVTYIVSDPVAREEEKGFDFEEMASSICEEEDAKTDFSYISKYNSALEKAATEGIKVTLSKLVDWAEVKTPISAQTILEKNGLKKEFNKLLTEWMQELAADGYLVETESGFVLSEAARGSDIVDYWSSSILQDSEGAVKILTDFVKDSCLKHIELLKGEITELSLFFPNGESHIAQSMYKRNPIAKYVNSITQEIFLKYLEKIAKGETLKILELGAGIGGTTSELFEVLARQNVEYTFTDVTDLFVHEAQKLYGQYECMKFGVLDINDDFQIQGYDYANYDVIIAANVLHDAINLNKTIQYISNCLKPTGVLFLVETTKNLRAQMTSVGFIEGFLDYEDERLNTNRPLLELSEWEQVLTKNGMKDVEVYPISNSAKQNMWQSLIIAKNGDNRYSITQEEIRRRLGTLLPDYMIPNRVIRVSNIPLTENGKVNKKALPKLDVMKIHQIYCPPQNEIETILCNIWCEVLNVPRVGIHDNFFELGGDSLKAINIVAKIEENGLSVKLADIFSCQDIAELSKIVEVKADDADDSFQEISLSDDELDIINQMNF</sequence>
<evidence type="ECO:0000313" key="8">
    <source>
        <dbReference type="Proteomes" id="UP000234891"/>
    </source>
</evidence>
<dbReference type="Gene3D" id="1.10.1200.10">
    <property type="entry name" value="ACP-like"/>
    <property type="match status" value="1"/>
</dbReference>
<dbReference type="InterPro" id="IPR023213">
    <property type="entry name" value="CAT-like_dom_sf"/>
</dbReference>
<dbReference type="InterPro" id="IPR006162">
    <property type="entry name" value="Ppantetheine_attach_site"/>
</dbReference>
<dbReference type="Pfam" id="PF08242">
    <property type="entry name" value="Methyltransf_12"/>
    <property type="match status" value="1"/>
</dbReference>
<dbReference type="PANTHER" id="PTHR45527:SF10">
    <property type="entry name" value="PYOCHELIN SYNTHASE PCHF"/>
    <property type="match status" value="1"/>
</dbReference>
<dbReference type="CDD" id="cd02440">
    <property type="entry name" value="AdoMet_MTases"/>
    <property type="match status" value="1"/>
</dbReference>
<reference evidence="7 8" key="1">
    <citation type="journal article" date="2017" name="Genome Med.">
        <title>A novel Ruminococcus gnavus clade enriched in inflammatory bowel disease patients.</title>
        <authorList>
            <person name="Hall A.B."/>
            <person name="Yassour M."/>
            <person name="Sauk J."/>
            <person name="Garner A."/>
            <person name="Jiang X."/>
            <person name="Arthur T."/>
            <person name="Lagoudas G.K."/>
            <person name="Vatanen T."/>
            <person name="Fornelos N."/>
            <person name="Wilson R."/>
            <person name="Bertha M."/>
            <person name="Cohen M."/>
            <person name="Garber J."/>
            <person name="Khalili H."/>
            <person name="Gevers D."/>
            <person name="Ananthakrishnan A.N."/>
            <person name="Kugathasan S."/>
            <person name="Lander E.S."/>
            <person name="Blainey P."/>
            <person name="Vlamakis H."/>
            <person name="Xavier R.J."/>
            <person name="Huttenhower C."/>
        </authorList>
    </citation>
    <scope>NUCLEOTIDE SEQUENCE [LARGE SCALE GENOMIC DNA]</scope>
    <source>
        <strain evidence="7 8">RJX1124</strain>
    </source>
</reference>
<proteinExistence type="predicted"/>
<dbReference type="Pfam" id="PF00550">
    <property type="entry name" value="PP-binding"/>
    <property type="match status" value="1"/>
</dbReference>
<dbReference type="GO" id="GO:0009403">
    <property type="term" value="P:toxin biosynthetic process"/>
    <property type="evidence" value="ECO:0007669"/>
    <property type="project" value="UniProtKB-ARBA"/>
</dbReference>
<comment type="cofactor">
    <cofactor evidence="1">
        <name>pantetheine 4'-phosphate</name>
        <dbReference type="ChEBI" id="CHEBI:47942"/>
    </cofactor>
</comment>
<dbReference type="Gene3D" id="3.30.559.10">
    <property type="entry name" value="Chloramphenicol acetyltransferase-like domain"/>
    <property type="match status" value="1"/>
</dbReference>
<accession>A0A2N5P0K3</accession>
<dbReference type="Gene3D" id="3.30.559.30">
    <property type="entry name" value="Nonribosomal peptide synthetase, condensation domain"/>
    <property type="match status" value="1"/>
</dbReference>
<dbReference type="InterPro" id="IPR001242">
    <property type="entry name" value="Condensation_dom"/>
</dbReference>
<dbReference type="InterPro" id="IPR020845">
    <property type="entry name" value="AMP-binding_CS"/>
</dbReference>
<dbReference type="GO" id="GO:0008610">
    <property type="term" value="P:lipid biosynthetic process"/>
    <property type="evidence" value="ECO:0007669"/>
    <property type="project" value="UniProtKB-ARBA"/>
</dbReference>
<feature type="domain" description="Carrier" evidence="6">
    <location>
        <begin position="1328"/>
        <end position="1402"/>
    </location>
</feature>
<dbReference type="GO" id="GO:0031177">
    <property type="term" value="F:phosphopantetheine binding"/>
    <property type="evidence" value="ECO:0007669"/>
    <property type="project" value="TreeGrafter"/>
</dbReference>
<dbReference type="CDD" id="cd19535">
    <property type="entry name" value="Cyc_NRPS"/>
    <property type="match status" value="1"/>
</dbReference>
<dbReference type="PANTHER" id="PTHR45527">
    <property type="entry name" value="NONRIBOSOMAL PEPTIDE SYNTHETASE"/>
    <property type="match status" value="1"/>
</dbReference>
<organism evidence="7 8">
    <name type="scientific">Mediterraneibacter gnavus</name>
    <name type="common">Ruminococcus gnavus</name>
    <dbReference type="NCBI Taxonomy" id="33038"/>
    <lineage>
        <taxon>Bacteria</taxon>
        <taxon>Bacillati</taxon>
        <taxon>Bacillota</taxon>
        <taxon>Clostridia</taxon>
        <taxon>Lachnospirales</taxon>
        <taxon>Lachnospiraceae</taxon>
        <taxon>Mediterraneibacter</taxon>
    </lineage>
</organism>
<keyword evidence="3" id="KW-0597">Phosphoprotein</keyword>
<evidence type="ECO:0000256" key="5">
    <source>
        <dbReference type="ARBA" id="ARBA00023194"/>
    </source>
</evidence>
<dbReference type="InterPro" id="IPR057737">
    <property type="entry name" value="Condensation_MtbB-like"/>
</dbReference>
<dbReference type="EMBL" id="NIHS01000054">
    <property type="protein sequence ID" value="PLT68646.1"/>
    <property type="molecule type" value="Genomic_DNA"/>
</dbReference>
<dbReference type="Gene3D" id="3.40.50.150">
    <property type="entry name" value="Vaccinia Virus protein VP39"/>
    <property type="match status" value="1"/>
</dbReference>
<dbReference type="Gene3D" id="3.40.50.12780">
    <property type="entry name" value="N-terminal domain of ligase-like"/>
    <property type="match status" value="1"/>
</dbReference>
<evidence type="ECO:0000256" key="4">
    <source>
        <dbReference type="ARBA" id="ARBA00022598"/>
    </source>
</evidence>
<evidence type="ECO:0000256" key="1">
    <source>
        <dbReference type="ARBA" id="ARBA00001957"/>
    </source>
</evidence>
<dbReference type="SUPFAM" id="SSF56801">
    <property type="entry name" value="Acetyl-CoA synthetase-like"/>
    <property type="match status" value="1"/>
</dbReference>
<evidence type="ECO:0000259" key="6">
    <source>
        <dbReference type="PROSITE" id="PS50075"/>
    </source>
</evidence>
<dbReference type="Pfam" id="PF00668">
    <property type="entry name" value="Condensation"/>
    <property type="match status" value="1"/>
</dbReference>
<dbReference type="Pfam" id="PF00501">
    <property type="entry name" value="AMP-binding"/>
    <property type="match status" value="1"/>
</dbReference>
<name>A0A2N5P0K3_MEDGN</name>
<dbReference type="NCBIfam" id="TIGR01733">
    <property type="entry name" value="AA-adenyl-dom"/>
    <property type="match status" value="1"/>
</dbReference>
<dbReference type="PROSITE" id="PS00012">
    <property type="entry name" value="PHOSPHOPANTETHEINE"/>
    <property type="match status" value="1"/>
</dbReference>
<dbReference type="InterPro" id="IPR000873">
    <property type="entry name" value="AMP-dep_synth/lig_dom"/>
</dbReference>
<evidence type="ECO:0000313" key="7">
    <source>
        <dbReference type="EMBL" id="PLT68646.1"/>
    </source>
</evidence>
<dbReference type="InterPro" id="IPR042099">
    <property type="entry name" value="ANL_N_sf"/>
</dbReference>
<dbReference type="Proteomes" id="UP000234891">
    <property type="component" value="Unassembled WGS sequence"/>
</dbReference>
<dbReference type="InterPro" id="IPR009081">
    <property type="entry name" value="PP-bd_ACP"/>
</dbReference>
<dbReference type="SUPFAM" id="SSF52777">
    <property type="entry name" value="CoA-dependent acyltransferases"/>
    <property type="match status" value="2"/>
</dbReference>
<dbReference type="SUPFAM" id="SSF53335">
    <property type="entry name" value="S-adenosyl-L-methionine-dependent methyltransferases"/>
    <property type="match status" value="1"/>
</dbReference>
<dbReference type="GO" id="GO:0005737">
    <property type="term" value="C:cytoplasm"/>
    <property type="evidence" value="ECO:0007669"/>
    <property type="project" value="TreeGrafter"/>
</dbReference>
<protein>
    <recommendedName>
        <fullName evidence="6">Carrier domain-containing protein</fullName>
    </recommendedName>
</protein>
<dbReference type="GO" id="GO:0043041">
    <property type="term" value="P:amino acid activation for nonribosomal peptide biosynthetic process"/>
    <property type="evidence" value="ECO:0007669"/>
    <property type="project" value="TreeGrafter"/>
</dbReference>
<dbReference type="PROSITE" id="PS50075">
    <property type="entry name" value="CARRIER"/>
    <property type="match status" value="1"/>
</dbReference>
<dbReference type="FunFam" id="1.10.1200.10:FF:000005">
    <property type="entry name" value="Nonribosomal peptide synthetase 1"/>
    <property type="match status" value="1"/>
</dbReference>
<evidence type="ECO:0000256" key="2">
    <source>
        <dbReference type="ARBA" id="ARBA00022450"/>
    </source>
</evidence>
<dbReference type="GO" id="GO:0017000">
    <property type="term" value="P:antibiotic biosynthetic process"/>
    <property type="evidence" value="ECO:0007669"/>
    <property type="project" value="UniProtKB-KW"/>
</dbReference>
<comment type="caution">
    <text evidence="7">The sequence shown here is derived from an EMBL/GenBank/DDBJ whole genome shotgun (WGS) entry which is preliminary data.</text>
</comment>
<dbReference type="Gene3D" id="3.30.300.30">
    <property type="match status" value="1"/>
</dbReference>
<dbReference type="InterPro" id="IPR013217">
    <property type="entry name" value="Methyltransf_12"/>
</dbReference>
<dbReference type="InterPro" id="IPR036736">
    <property type="entry name" value="ACP-like_sf"/>
</dbReference>
<gene>
    <name evidence="7" type="ORF">CDL26_15970</name>
</gene>
<keyword evidence="5" id="KW-0045">Antibiotic biosynthesis</keyword>